<dbReference type="AlphaFoldDB" id="A0A822YR57"/>
<gene>
    <name evidence="1" type="ORF">HUJ06_004681</name>
</gene>
<proteinExistence type="predicted"/>
<reference evidence="1 2" key="1">
    <citation type="journal article" date="2020" name="Mol. Biol. Evol.">
        <title>Distinct Expression and Methylation Patterns for Genes with Different Fates following a Single Whole-Genome Duplication in Flowering Plants.</title>
        <authorList>
            <person name="Shi T."/>
            <person name="Rahmani R.S."/>
            <person name="Gugger P.F."/>
            <person name="Wang M."/>
            <person name="Li H."/>
            <person name="Zhang Y."/>
            <person name="Li Z."/>
            <person name="Wang Q."/>
            <person name="Van de Peer Y."/>
            <person name="Marchal K."/>
            <person name="Chen J."/>
        </authorList>
    </citation>
    <scope>NUCLEOTIDE SEQUENCE [LARGE SCALE GENOMIC DNA]</scope>
    <source>
        <tissue evidence="1">Leaf</tissue>
    </source>
</reference>
<protein>
    <submittedName>
        <fullName evidence="1">Uncharacterized protein</fullName>
    </submittedName>
</protein>
<accession>A0A822YR57</accession>
<organism evidence="1 2">
    <name type="scientific">Nelumbo nucifera</name>
    <name type="common">Sacred lotus</name>
    <dbReference type="NCBI Taxonomy" id="4432"/>
    <lineage>
        <taxon>Eukaryota</taxon>
        <taxon>Viridiplantae</taxon>
        <taxon>Streptophyta</taxon>
        <taxon>Embryophyta</taxon>
        <taxon>Tracheophyta</taxon>
        <taxon>Spermatophyta</taxon>
        <taxon>Magnoliopsida</taxon>
        <taxon>Proteales</taxon>
        <taxon>Nelumbonaceae</taxon>
        <taxon>Nelumbo</taxon>
    </lineage>
</organism>
<comment type="caution">
    <text evidence="1">The sequence shown here is derived from an EMBL/GenBank/DDBJ whole genome shotgun (WGS) entry which is preliminary data.</text>
</comment>
<evidence type="ECO:0000313" key="1">
    <source>
        <dbReference type="EMBL" id="DAD34041.1"/>
    </source>
</evidence>
<evidence type="ECO:0000313" key="2">
    <source>
        <dbReference type="Proteomes" id="UP000607653"/>
    </source>
</evidence>
<sequence>MFFMFHELFSSAVGWGAFLLQEGCLVFCDGLYTALNVKKREGQKLVLGMTFSPPAISSDILNSEMSCILNLAHASVEILF</sequence>
<keyword evidence="2" id="KW-1185">Reference proteome</keyword>
<dbReference type="Proteomes" id="UP000607653">
    <property type="component" value="Unassembled WGS sequence"/>
</dbReference>
<name>A0A822YR57_NELNU</name>
<dbReference type="EMBL" id="DUZY01000004">
    <property type="protein sequence ID" value="DAD34041.1"/>
    <property type="molecule type" value="Genomic_DNA"/>
</dbReference>